<name>A0A443Q549_9MAGN</name>
<dbReference type="InterPro" id="IPR002885">
    <property type="entry name" value="PPR_rpt"/>
</dbReference>
<dbReference type="GO" id="GO:0009451">
    <property type="term" value="P:RNA modification"/>
    <property type="evidence" value="ECO:0007669"/>
    <property type="project" value="InterPro"/>
</dbReference>
<dbReference type="GO" id="GO:0003723">
    <property type="term" value="F:RNA binding"/>
    <property type="evidence" value="ECO:0007669"/>
    <property type="project" value="InterPro"/>
</dbReference>
<proteinExistence type="predicted"/>
<protein>
    <submittedName>
        <fullName evidence="4">Pentatricopeptide repeat-containing protein</fullName>
    </submittedName>
</protein>
<keyword evidence="5" id="KW-1185">Reference proteome</keyword>
<dbReference type="Proteomes" id="UP000283530">
    <property type="component" value="Unassembled WGS sequence"/>
</dbReference>
<dbReference type="OrthoDB" id="185373at2759"/>
<dbReference type="STRING" id="337451.A0A443Q549"/>
<dbReference type="Gene3D" id="1.25.40.10">
    <property type="entry name" value="Tetratricopeptide repeat domain"/>
    <property type="match status" value="2"/>
</dbReference>
<feature type="compositionally biased region" description="Basic residues" evidence="3">
    <location>
        <begin position="1"/>
        <end position="10"/>
    </location>
</feature>
<comment type="caution">
    <text evidence="4">The sequence shown here is derived from an EMBL/GenBank/DDBJ whole genome shotgun (WGS) entry which is preliminary data.</text>
</comment>
<dbReference type="PANTHER" id="PTHR47926">
    <property type="entry name" value="PENTATRICOPEPTIDE REPEAT-CONTAINING PROTEIN"/>
    <property type="match status" value="1"/>
</dbReference>
<dbReference type="InterPro" id="IPR046960">
    <property type="entry name" value="PPR_At4g14850-like_plant"/>
</dbReference>
<dbReference type="AlphaFoldDB" id="A0A443Q549"/>
<dbReference type="EMBL" id="QPKB01000618">
    <property type="protein sequence ID" value="RWR98136.1"/>
    <property type="molecule type" value="Genomic_DNA"/>
</dbReference>
<evidence type="ECO:0000313" key="5">
    <source>
        <dbReference type="Proteomes" id="UP000283530"/>
    </source>
</evidence>
<feature type="compositionally biased region" description="Polar residues" evidence="3">
    <location>
        <begin position="23"/>
        <end position="36"/>
    </location>
</feature>
<dbReference type="Pfam" id="PF13041">
    <property type="entry name" value="PPR_2"/>
    <property type="match status" value="1"/>
</dbReference>
<feature type="repeat" description="PPR" evidence="2">
    <location>
        <begin position="221"/>
        <end position="255"/>
    </location>
</feature>
<dbReference type="PANTHER" id="PTHR47926:SF342">
    <property type="entry name" value="TETRATRICOPEPTIDE-LIKE HELICAL DOMAIN-CONTAINING PROTEIN-RELATED"/>
    <property type="match status" value="1"/>
</dbReference>
<evidence type="ECO:0000313" key="4">
    <source>
        <dbReference type="EMBL" id="RWR98136.1"/>
    </source>
</evidence>
<evidence type="ECO:0000256" key="1">
    <source>
        <dbReference type="ARBA" id="ARBA00022737"/>
    </source>
</evidence>
<dbReference type="InterPro" id="IPR011990">
    <property type="entry name" value="TPR-like_helical_dom_sf"/>
</dbReference>
<reference evidence="4 5" key="1">
    <citation type="journal article" date="2019" name="Nat. Plants">
        <title>Stout camphor tree genome fills gaps in understanding of flowering plant genome evolution.</title>
        <authorList>
            <person name="Chaw S.M."/>
            <person name="Liu Y.C."/>
            <person name="Wu Y.W."/>
            <person name="Wang H.Y."/>
            <person name="Lin C.I."/>
            <person name="Wu C.S."/>
            <person name="Ke H.M."/>
            <person name="Chang L.Y."/>
            <person name="Hsu C.Y."/>
            <person name="Yang H.T."/>
            <person name="Sudianto E."/>
            <person name="Hsu M.H."/>
            <person name="Wu K.P."/>
            <person name="Wang L.N."/>
            <person name="Leebens-Mack J.H."/>
            <person name="Tsai I.J."/>
        </authorList>
    </citation>
    <scope>NUCLEOTIDE SEQUENCE [LARGE SCALE GENOMIC DNA]</scope>
    <source>
        <strain evidence="5">cv. Chaw 1501</strain>
        <tissue evidence="4">Young leaves</tissue>
    </source>
</reference>
<gene>
    <name evidence="4" type="ORF">CKAN_02763700</name>
</gene>
<organism evidence="4 5">
    <name type="scientific">Cinnamomum micranthum f. kanehirae</name>
    <dbReference type="NCBI Taxonomy" id="337451"/>
    <lineage>
        <taxon>Eukaryota</taxon>
        <taxon>Viridiplantae</taxon>
        <taxon>Streptophyta</taxon>
        <taxon>Embryophyta</taxon>
        <taxon>Tracheophyta</taxon>
        <taxon>Spermatophyta</taxon>
        <taxon>Magnoliopsida</taxon>
        <taxon>Magnoliidae</taxon>
        <taxon>Laurales</taxon>
        <taxon>Lauraceae</taxon>
        <taxon>Cinnamomum</taxon>
    </lineage>
</organism>
<evidence type="ECO:0000256" key="2">
    <source>
        <dbReference type="PROSITE-ProRule" id="PRU00708"/>
    </source>
</evidence>
<feature type="repeat" description="PPR" evidence="2">
    <location>
        <begin position="186"/>
        <end position="220"/>
    </location>
</feature>
<accession>A0A443Q549</accession>
<evidence type="ECO:0000256" key="3">
    <source>
        <dbReference type="SAM" id="MobiDB-lite"/>
    </source>
</evidence>
<sequence>MNFKEKKNKKQQQQQQRGYGENMHSSFSFSSPTAHISTSSRTENHFLAVLNGTHLPRLPGDRFSSLDSTTHPAKRHRVKLQCAPPVCSNASKRVLSSTTFRFQHFSLCMRENSFSFRRGTSSCGDSKNSVRSQCLHWKRPDSVEVFIEMLELGISPTPSTFSSVLVACSQLEMREMGSSMKCKRENVVTWTSMVTGYAQHQQPIEAMVLVRQMRRLSVRLNNVTYSSLLSSFCSSNDLDHGKQVHGQVIREGFSHLGNDLEVIRYFSKMRKACIDADYFTYASVLRAIGILSALEEGKQTHALVLKTGYASNLHAQNGLVSIHVGWLDKGLEYFDLMRFGNSMAAPRAEHYACVVDLLCRAGYLGEAEIFIENMPIKPEASVYRALLSACRDAWEQWI</sequence>
<feature type="region of interest" description="Disordered" evidence="3">
    <location>
        <begin position="1"/>
        <end position="36"/>
    </location>
</feature>
<dbReference type="PROSITE" id="PS51375">
    <property type="entry name" value="PPR"/>
    <property type="match status" value="2"/>
</dbReference>
<dbReference type="NCBIfam" id="TIGR00756">
    <property type="entry name" value="PPR"/>
    <property type="match status" value="2"/>
</dbReference>
<keyword evidence="1" id="KW-0677">Repeat</keyword>